<dbReference type="NCBIfam" id="TIGR03716">
    <property type="entry name" value="R_switched_YkoY"/>
    <property type="match status" value="1"/>
</dbReference>
<keyword evidence="8" id="KW-1185">Reference proteome</keyword>
<accession>A0A1G6VJT1</accession>
<dbReference type="EMBL" id="FNAF01000004">
    <property type="protein sequence ID" value="SDD53307.1"/>
    <property type="molecule type" value="Genomic_DNA"/>
</dbReference>
<feature type="transmembrane region" description="Helical" evidence="6">
    <location>
        <begin position="206"/>
        <end position="227"/>
    </location>
</feature>
<dbReference type="GO" id="GO:0016020">
    <property type="term" value="C:membrane"/>
    <property type="evidence" value="ECO:0007669"/>
    <property type="project" value="UniProtKB-SubCell"/>
</dbReference>
<reference evidence="7 8" key="1">
    <citation type="submission" date="2016-10" db="EMBL/GenBank/DDBJ databases">
        <authorList>
            <person name="de Groot N.N."/>
        </authorList>
    </citation>
    <scope>NUCLEOTIDE SEQUENCE [LARGE SCALE GENOMIC DNA]</scope>
    <source>
        <strain evidence="7 8">DSM 20475</strain>
    </source>
</reference>
<evidence type="ECO:0000313" key="8">
    <source>
        <dbReference type="Proteomes" id="UP000198995"/>
    </source>
</evidence>
<evidence type="ECO:0000256" key="2">
    <source>
        <dbReference type="ARBA" id="ARBA00007511"/>
    </source>
</evidence>
<evidence type="ECO:0000256" key="3">
    <source>
        <dbReference type="ARBA" id="ARBA00022692"/>
    </source>
</evidence>
<comment type="similarity">
    <text evidence="2">Belongs to the TerC family.</text>
</comment>
<dbReference type="PANTHER" id="PTHR30238">
    <property type="entry name" value="MEMBRANE BOUND PREDICTED REDOX MODULATOR"/>
    <property type="match status" value="1"/>
</dbReference>
<evidence type="ECO:0000256" key="5">
    <source>
        <dbReference type="ARBA" id="ARBA00023136"/>
    </source>
</evidence>
<evidence type="ECO:0000256" key="4">
    <source>
        <dbReference type="ARBA" id="ARBA00022989"/>
    </source>
</evidence>
<dbReference type="PANTHER" id="PTHR30238:SF4">
    <property type="entry name" value="SLL1022 PROTEIN"/>
    <property type="match status" value="1"/>
</dbReference>
<name>A0A1G6VJT1_PEPNI</name>
<dbReference type="InterPro" id="IPR022493">
    <property type="entry name" value="CHP03716_TM_YkoY"/>
</dbReference>
<dbReference type="AlphaFoldDB" id="A0A1G6VJT1"/>
<dbReference type="STRING" id="2741.SAMN04489866_10445"/>
<gene>
    <name evidence="7" type="ORF">SAMN04489866_10445</name>
</gene>
<feature type="transmembrane region" description="Helical" evidence="6">
    <location>
        <begin position="17"/>
        <end position="42"/>
    </location>
</feature>
<dbReference type="Pfam" id="PF03741">
    <property type="entry name" value="TerC"/>
    <property type="match status" value="1"/>
</dbReference>
<evidence type="ECO:0000256" key="6">
    <source>
        <dbReference type="SAM" id="Phobius"/>
    </source>
</evidence>
<feature type="transmembrane region" description="Helical" evidence="6">
    <location>
        <begin position="126"/>
        <end position="152"/>
    </location>
</feature>
<sequence length="268" mass="29422">MIIDFLSHFDAALLMRYLAVFFILVFMEGLLSADNALVLAVMVRPLPENHRNEALFYGLIGAFVMRFGALFIISYLANIWQAQAVGAAYLLYVAAKNLHAYAKKEEAVTPETVLKEPVKKEYSRKVFWLTVAKVELADIAFAVDSILAAVAIAMSLPPLGHSHIGGFDTGRFLVVFLGGLAGLILMRFAATVFVKLLDHRPKLEKAAFILVGWVGIKLIVVTLAHPAVGIIAEDFPHSIPWQIIFFGTMAAIAAWGWVSSAPEENHAE</sequence>
<dbReference type="RefSeq" id="WP_091791511.1">
    <property type="nucleotide sequence ID" value="NZ_FNAF01000004.1"/>
</dbReference>
<dbReference type="Proteomes" id="UP000198995">
    <property type="component" value="Unassembled WGS sequence"/>
</dbReference>
<feature type="transmembrane region" description="Helical" evidence="6">
    <location>
        <begin position="54"/>
        <end position="73"/>
    </location>
</feature>
<keyword evidence="4 6" id="KW-1133">Transmembrane helix</keyword>
<protein>
    <submittedName>
        <fullName evidence="7">Integral membrane protein, YkoY family</fullName>
    </submittedName>
</protein>
<evidence type="ECO:0000313" key="7">
    <source>
        <dbReference type="EMBL" id="SDD53307.1"/>
    </source>
</evidence>
<keyword evidence="5 6" id="KW-0472">Membrane</keyword>
<comment type="subcellular location">
    <subcellularLocation>
        <location evidence="1">Membrane</location>
        <topology evidence="1">Multi-pass membrane protein</topology>
    </subcellularLocation>
</comment>
<feature type="transmembrane region" description="Helical" evidence="6">
    <location>
        <begin position="239"/>
        <end position="258"/>
    </location>
</feature>
<dbReference type="InterPro" id="IPR005496">
    <property type="entry name" value="Integral_membrane_TerC"/>
</dbReference>
<keyword evidence="3 6" id="KW-0812">Transmembrane</keyword>
<proteinExistence type="inferred from homology"/>
<evidence type="ECO:0000256" key="1">
    <source>
        <dbReference type="ARBA" id="ARBA00004141"/>
    </source>
</evidence>
<feature type="transmembrane region" description="Helical" evidence="6">
    <location>
        <begin position="172"/>
        <end position="194"/>
    </location>
</feature>
<organism evidence="7 8">
    <name type="scientific">Peptococcus niger</name>
    <dbReference type="NCBI Taxonomy" id="2741"/>
    <lineage>
        <taxon>Bacteria</taxon>
        <taxon>Bacillati</taxon>
        <taxon>Bacillota</taxon>
        <taxon>Clostridia</taxon>
        <taxon>Eubacteriales</taxon>
        <taxon>Peptococcaceae</taxon>
        <taxon>Peptococcus</taxon>
    </lineage>
</organism>
<dbReference type="OrthoDB" id="9806211at2"/>